<dbReference type="SUPFAM" id="SSF63829">
    <property type="entry name" value="Calcium-dependent phosphotriesterase"/>
    <property type="match status" value="1"/>
</dbReference>
<dbReference type="OrthoDB" id="507128at2759"/>
<gene>
    <name evidence="5" type="ORF">FA13DRAFT_1755842</name>
</gene>
<comment type="caution">
    <text evidence="5">The sequence shown here is derived from an EMBL/GenBank/DDBJ whole genome shotgun (WGS) entry which is preliminary data.</text>
</comment>
<dbReference type="Gene3D" id="2.60.40.1210">
    <property type="entry name" value="Cellobiose dehydrogenase, cytochrome domain"/>
    <property type="match status" value="1"/>
</dbReference>
<dbReference type="Gene3D" id="2.120.10.30">
    <property type="entry name" value="TolB, C-terminal domain"/>
    <property type="match status" value="1"/>
</dbReference>
<feature type="domain" description="Pyrroloquinoline quinone-dependent pyranose dehydrogenase beta-propeller" evidence="4">
    <location>
        <begin position="260"/>
        <end position="549"/>
    </location>
</feature>
<evidence type="ECO:0000313" key="6">
    <source>
        <dbReference type="Proteomes" id="UP000298030"/>
    </source>
</evidence>
<dbReference type="InterPro" id="IPR015920">
    <property type="entry name" value="Cellobiose_DH-like_cyt"/>
</dbReference>
<dbReference type="EMBL" id="QPFP01000032">
    <property type="protein sequence ID" value="TEB28505.1"/>
    <property type="molecule type" value="Genomic_DNA"/>
</dbReference>
<organism evidence="5 6">
    <name type="scientific">Coprinellus micaceus</name>
    <name type="common">Glistening ink-cap mushroom</name>
    <name type="synonym">Coprinus micaceus</name>
    <dbReference type="NCBI Taxonomy" id="71717"/>
    <lineage>
        <taxon>Eukaryota</taxon>
        <taxon>Fungi</taxon>
        <taxon>Dikarya</taxon>
        <taxon>Basidiomycota</taxon>
        <taxon>Agaricomycotina</taxon>
        <taxon>Agaricomycetes</taxon>
        <taxon>Agaricomycetidae</taxon>
        <taxon>Agaricales</taxon>
        <taxon>Agaricineae</taxon>
        <taxon>Psathyrellaceae</taxon>
        <taxon>Coprinellus</taxon>
    </lineage>
</organism>
<dbReference type="AlphaFoldDB" id="A0A4Y7T305"/>
<evidence type="ECO:0000259" key="4">
    <source>
        <dbReference type="Pfam" id="PF22807"/>
    </source>
</evidence>
<name>A0A4Y7T305_COPMI</name>
<evidence type="ECO:0000259" key="3">
    <source>
        <dbReference type="Pfam" id="PF16010"/>
    </source>
</evidence>
<dbReference type="Pfam" id="PF16010">
    <property type="entry name" value="CDH-cyt"/>
    <property type="match status" value="1"/>
</dbReference>
<feature type="region of interest" description="Disordered" evidence="1">
    <location>
        <begin position="175"/>
        <end position="201"/>
    </location>
</feature>
<dbReference type="CDD" id="cd09630">
    <property type="entry name" value="CDH_like_cytochrome"/>
    <property type="match status" value="1"/>
</dbReference>
<feature type="chain" id="PRO_5021212568" evidence="2">
    <location>
        <begin position="19"/>
        <end position="569"/>
    </location>
</feature>
<feature type="domain" description="Cellobiose dehydrogenase-like cytochrome" evidence="3">
    <location>
        <begin position="26"/>
        <end position="103"/>
    </location>
</feature>
<dbReference type="SUPFAM" id="SSF49344">
    <property type="entry name" value="CBD9-like"/>
    <property type="match status" value="1"/>
</dbReference>
<proteinExistence type="predicted"/>
<reference evidence="5 6" key="1">
    <citation type="journal article" date="2019" name="Nat. Ecol. Evol.">
        <title>Megaphylogeny resolves global patterns of mushroom evolution.</title>
        <authorList>
            <person name="Varga T."/>
            <person name="Krizsan K."/>
            <person name="Foldi C."/>
            <person name="Dima B."/>
            <person name="Sanchez-Garcia M."/>
            <person name="Sanchez-Ramirez S."/>
            <person name="Szollosi G.J."/>
            <person name="Szarkandi J.G."/>
            <person name="Papp V."/>
            <person name="Albert L."/>
            <person name="Andreopoulos W."/>
            <person name="Angelini C."/>
            <person name="Antonin V."/>
            <person name="Barry K.W."/>
            <person name="Bougher N.L."/>
            <person name="Buchanan P."/>
            <person name="Buyck B."/>
            <person name="Bense V."/>
            <person name="Catcheside P."/>
            <person name="Chovatia M."/>
            <person name="Cooper J."/>
            <person name="Damon W."/>
            <person name="Desjardin D."/>
            <person name="Finy P."/>
            <person name="Geml J."/>
            <person name="Haridas S."/>
            <person name="Hughes K."/>
            <person name="Justo A."/>
            <person name="Karasinski D."/>
            <person name="Kautmanova I."/>
            <person name="Kiss B."/>
            <person name="Kocsube S."/>
            <person name="Kotiranta H."/>
            <person name="LaButti K.M."/>
            <person name="Lechner B.E."/>
            <person name="Liimatainen K."/>
            <person name="Lipzen A."/>
            <person name="Lukacs Z."/>
            <person name="Mihaltcheva S."/>
            <person name="Morgado L.N."/>
            <person name="Niskanen T."/>
            <person name="Noordeloos M.E."/>
            <person name="Ohm R.A."/>
            <person name="Ortiz-Santana B."/>
            <person name="Ovrebo C."/>
            <person name="Racz N."/>
            <person name="Riley R."/>
            <person name="Savchenko A."/>
            <person name="Shiryaev A."/>
            <person name="Soop K."/>
            <person name="Spirin V."/>
            <person name="Szebenyi C."/>
            <person name="Tomsovsky M."/>
            <person name="Tulloss R.E."/>
            <person name="Uehling J."/>
            <person name="Grigoriev I.V."/>
            <person name="Vagvolgyi C."/>
            <person name="Papp T."/>
            <person name="Martin F.M."/>
            <person name="Miettinen O."/>
            <person name="Hibbett D.S."/>
            <person name="Nagy L.G."/>
        </authorList>
    </citation>
    <scope>NUCLEOTIDE SEQUENCE [LARGE SCALE GENOMIC DNA]</scope>
    <source>
        <strain evidence="5 6">FP101781</strain>
    </source>
</reference>
<feature type="signal peptide" evidence="2">
    <location>
        <begin position="1"/>
        <end position="18"/>
    </location>
</feature>
<evidence type="ECO:0000256" key="2">
    <source>
        <dbReference type="SAM" id="SignalP"/>
    </source>
</evidence>
<protein>
    <submittedName>
        <fullName evidence="5">Cellulose binding iron reductase</fullName>
    </submittedName>
</protein>
<accession>A0A4Y7T305</accession>
<evidence type="ECO:0000256" key="1">
    <source>
        <dbReference type="SAM" id="MobiDB-lite"/>
    </source>
</evidence>
<dbReference type="Pfam" id="PF22807">
    <property type="entry name" value="TrAA12"/>
    <property type="match status" value="1"/>
</dbReference>
<dbReference type="STRING" id="71717.A0A4Y7T305"/>
<dbReference type="InterPro" id="IPR054539">
    <property type="entry name" value="Beta-prop_PDH"/>
</dbReference>
<dbReference type="InterPro" id="IPR011042">
    <property type="entry name" value="6-blade_b-propeller_TolB-like"/>
</dbReference>
<keyword evidence="6" id="KW-1185">Reference proteome</keyword>
<dbReference type="Proteomes" id="UP000298030">
    <property type="component" value="Unassembled WGS sequence"/>
</dbReference>
<sequence>MAWLLGVSYLFALQILLAVSQTTRRCDGLTSACFQVYYEEHLDTAWGYMFPPTGRDEFVGLFIAPIRSGWIGNSLGGSMRRNLLIVGWLDDNDKAMVSSRMAPSNCTTWTGGTGGINLSGVGLFGYATHAAIKPVDPSNPSSSLYQHTEASMHDMSPVDAQSSTYDIQLAELLNAPPLLPPKPTTTTDPNPTPTEPALCPGAPRPTYPVFAAKGWKVSPVLGRLAGAPRQIMVDSKGHLLVLQRDIGVTGHEVDSTGCLMWNSFHITRSVHVSRKYPDFISLSVGSEGNLDLPSFDPIIGRSQIRTFDMRKLPEGGVAYNSSYGKVLGYGLRNCVGVTEDRAGTVFAVENSLDDAHRIIDAVQVDIHEDNPAEKIYRLGTASSPNESFFGGYPYCYSVWNEADIPNADPRLDAGDYFVQDPNGKYTDAWCNVNSAAPEALLPPHAAPLDIKFGVRPDDTNLYVALHGSSARAETLGYKVVAIPGTYSEAGGWIPTLDLTASKRGTTDIFFNHNETECRGGCFRPCGMAFAPNGDLYVSSDTSGEVFLLKPPPAAGPATLTGAVTGSTQT</sequence>
<keyword evidence="2" id="KW-0732">Signal</keyword>
<evidence type="ECO:0000313" key="5">
    <source>
        <dbReference type="EMBL" id="TEB28505.1"/>
    </source>
</evidence>